<dbReference type="PROSITE" id="PS51257">
    <property type="entry name" value="PROKAR_LIPOPROTEIN"/>
    <property type="match status" value="1"/>
</dbReference>
<evidence type="ECO:0000256" key="8">
    <source>
        <dbReference type="ARBA" id="ARBA00023288"/>
    </source>
</evidence>
<dbReference type="InterPro" id="IPR043325">
    <property type="entry name" value="LTSS"/>
</dbReference>
<keyword evidence="5 9" id="KW-0732">Signal</keyword>
<evidence type="ECO:0000256" key="1">
    <source>
        <dbReference type="ARBA" id="ARBA00004609"/>
    </source>
</evidence>
<keyword evidence="7" id="KW-0325">Glycoprotein</keyword>
<comment type="subcellular location">
    <subcellularLocation>
        <location evidence="1">Cell membrane</location>
        <topology evidence="1">Lipid-anchor</topology>
        <topology evidence="1">GPI-anchor</topology>
    </subcellularLocation>
</comment>
<dbReference type="PANTHER" id="PTHR33044">
    <property type="entry name" value="BIFUNCTIONAL INHIBITOR/LIPID-TRANSFER PROTEIN/SEED STORAGE 2S ALBUMIN SUPERFAMILY PROTEIN-RELATED"/>
    <property type="match status" value="1"/>
</dbReference>
<dbReference type="InterPro" id="IPR016140">
    <property type="entry name" value="Bifunc_inhib/LTP/seed_store"/>
</dbReference>
<keyword evidence="6" id="KW-1015">Disulfide bond</keyword>
<evidence type="ECO:0000259" key="10">
    <source>
        <dbReference type="SMART" id="SM00499"/>
    </source>
</evidence>
<dbReference type="FunFam" id="1.10.110.10:FF:000001">
    <property type="entry name" value="Bifunctional inhibitor/lipid-transfer protein/seed storage 2S albumin superfamily protein"/>
    <property type="match status" value="1"/>
</dbReference>
<evidence type="ECO:0000313" key="11">
    <source>
        <dbReference type="EMBL" id="KAK6786947.1"/>
    </source>
</evidence>
<dbReference type="SMART" id="SM00499">
    <property type="entry name" value="AAI"/>
    <property type="match status" value="2"/>
</dbReference>
<feature type="domain" description="Bifunctional inhibitor/plant lipid transfer protein/seed storage helical" evidence="10">
    <location>
        <begin position="32"/>
        <end position="111"/>
    </location>
</feature>
<reference evidence="11 12" key="1">
    <citation type="submission" date="2024-02" db="EMBL/GenBank/DDBJ databases">
        <title>de novo genome assembly of Solanum bulbocastanum strain 11H21.</title>
        <authorList>
            <person name="Hosaka A.J."/>
        </authorList>
    </citation>
    <scope>NUCLEOTIDE SEQUENCE [LARGE SCALE GENOMIC DNA]</scope>
    <source>
        <tissue evidence="11">Young leaves</tissue>
    </source>
</reference>
<dbReference type="AlphaFoldDB" id="A0AAN8TKK3"/>
<dbReference type="GO" id="GO:0098552">
    <property type="term" value="C:side of membrane"/>
    <property type="evidence" value="ECO:0007669"/>
    <property type="project" value="UniProtKB-KW"/>
</dbReference>
<sequence length="305" mass="32002">MGLNVKICMTLVAILVIGSCMISSGAMAQSNCMNAFLSMYSCLSYVTGSTPKTPPSSSCCSALLGVLQSQPRCLCTIANGGGSSLGVQINQTLALALPAACNLKTPPVSRCYAGNGPAMSPISRGSPVGSPEGSFSDETADPPMPESLFLYPHVTGIDFYKKMVDQRYEMSLALIVFAVIWAGVIAQESNDCTNVLVSMSPCLNYYADSSSPQFSGCCTQLSTVVDEKPECLCQVLNGGDTDLRLNISQTQASTLTTACKVQTPPASRCNGRGSASQGGSSDATSTNMADLFSFFFLFIASFMLQ</sequence>
<dbReference type="Gene3D" id="1.10.110.10">
    <property type="entry name" value="Plant lipid-transfer and hydrophobic proteins"/>
    <property type="match status" value="2"/>
</dbReference>
<evidence type="ECO:0000256" key="9">
    <source>
        <dbReference type="SAM" id="SignalP"/>
    </source>
</evidence>
<gene>
    <name evidence="11" type="ORF">RDI58_015472</name>
</gene>
<protein>
    <recommendedName>
        <fullName evidence="10">Bifunctional inhibitor/plant lipid transfer protein/seed storage helical domain-containing protein</fullName>
    </recommendedName>
</protein>
<keyword evidence="3" id="KW-1003">Cell membrane</keyword>
<dbReference type="Proteomes" id="UP001371456">
    <property type="component" value="Unassembled WGS sequence"/>
</dbReference>
<dbReference type="EMBL" id="JBANQN010000006">
    <property type="protein sequence ID" value="KAK6786947.1"/>
    <property type="molecule type" value="Genomic_DNA"/>
</dbReference>
<feature type="signal peptide" evidence="9">
    <location>
        <begin position="1"/>
        <end position="28"/>
    </location>
</feature>
<keyword evidence="4" id="KW-0472">Membrane</keyword>
<accession>A0AAN8TKK3</accession>
<dbReference type="GO" id="GO:0005886">
    <property type="term" value="C:plasma membrane"/>
    <property type="evidence" value="ECO:0007669"/>
    <property type="project" value="UniProtKB-SubCell"/>
</dbReference>
<evidence type="ECO:0000256" key="4">
    <source>
        <dbReference type="ARBA" id="ARBA00022622"/>
    </source>
</evidence>
<comment type="caution">
    <text evidence="11">The sequence shown here is derived from an EMBL/GenBank/DDBJ whole genome shotgun (WGS) entry which is preliminary data.</text>
</comment>
<feature type="domain" description="Bifunctional inhibitor/plant lipid transfer protein/seed storage helical" evidence="10">
    <location>
        <begin position="192"/>
        <end position="269"/>
    </location>
</feature>
<dbReference type="InterPro" id="IPR036312">
    <property type="entry name" value="Bifun_inhib/LTP/seed_sf"/>
</dbReference>
<keyword evidence="4" id="KW-0336">GPI-anchor</keyword>
<dbReference type="CDD" id="cd00010">
    <property type="entry name" value="AAI_LTSS"/>
    <property type="match status" value="2"/>
</dbReference>
<evidence type="ECO:0000313" key="12">
    <source>
        <dbReference type="Proteomes" id="UP001371456"/>
    </source>
</evidence>
<keyword evidence="8" id="KW-0449">Lipoprotein</keyword>
<proteinExistence type="inferred from homology"/>
<name>A0AAN8TKK3_SOLBU</name>
<comment type="similarity">
    <text evidence="2">Belongs to the plant LTP family.</text>
</comment>
<dbReference type="Pfam" id="PF14368">
    <property type="entry name" value="LTP_2"/>
    <property type="match status" value="2"/>
</dbReference>
<evidence type="ECO:0000256" key="6">
    <source>
        <dbReference type="ARBA" id="ARBA00023157"/>
    </source>
</evidence>
<evidence type="ECO:0000256" key="3">
    <source>
        <dbReference type="ARBA" id="ARBA00022475"/>
    </source>
</evidence>
<evidence type="ECO:0000256" key="5">
    <source>
        <dbReference type="ARBA" id="ARBA00022729"/>
    </source>
</evidence>
<dbReference type="SUPFAM" id="SSF47699">
    <property type="entry name" value="Bifunctional inhibitor/lipid-transfer protein/seed storage 2S albumin"/>
    <property type="match status" value="2"/>
</dbReference>
<evidence type="ECO:0000256" key="2">
    <source>
        <dbReference type="ARBA" id="ARBA00009748"/>
    </source>
</evidence>
<feature type="chain" id="PRO_5042817348" description="Bifunctional inhibitor/plant lipid transfer protein/seed storage helical domain-containing protein" evidence="9">
    <location>
        <begin position="29"/>
        <end position="305"/>
    </location>
</feature>
<evidence type="ECO:0000256" key="7">
    <source>
        <dbReference type="ARBA" id="ARBA00023180"/>
    </source>
</evidence>
<organism evidence="11 12">
    <name type="scientific">Solanum bulbocastanum</name>
    <name type="common">Wild potato</name>
    <dbReference type="NCBI Taxonomy" id="147425"/>
    <lineage>
        <taxon>Eukaryota</taxon>
        <taxon>Viridiplantae</taxon>
        <taxon>Streptophyta</taxon>
        <taxon>Embryophyta</taxon>
        <taxon>Tracheophyta</taxon>
        <taxon>Spermatophyta</taxon>
        <taxon>Magnoliopsida</taxon>
        <taxon>eudicotyledons</taxon>
        <taxon>Gunneridae</taxon>
        <taxon>Pentapetalae</taxon>
        <taxon>asterids</taxon>
        <taxon>lamiids</taxon>
        <taxon>Solanales</taxon>
        <taxon>Solanaceae</taxon>
        <taxon>Solanoideae</taxon>
        <taxon>Solaneae</taxon>
        <taxon>Solanum</taxon>
    </lineage>
</organism>
<keyword evidence="12" id="KW-1185">Reference proteome</keyword>